<organism evidence="1 2">
    <name type="scientific">Clavelina lepadiformis</name>
    <name type="common">Light-bulb sea squirt</name>
    <name type="synonym">Ascidia lepadiformis</name>
    <dbReference type="NCBI Taxonomy" id="159417"/>
    <lineage>
        <taxon>Eukaryota</taxon>
        <taxon>Metazoa</taxon>
        <taxon>Chordata</taxon>
        <taxon>Tunicata</taxon>
        <taxon>Ascidiacea</taxon>
        <taxon>Aplousobranchia</taxon>
        <taxon>Clavelinidae</taxon>
        <taxon>Clavelina</taxon>
    </lineage>
</organism>
<accession>A0ABP0GNM2</accession>
<protein>
    <submittedName>
        <fullName evidence="1">Uncharacterized protein</fullName>
    </submittedName>
</protein>
<reference evidence="1 2" key="1">
    <citation type="submission" date="2024-02" db="EMBL/GenBank/DDBJ databases">
        <authorList>
            <person name="Daric V."/>
            <person name="Darras S."/>
        </authorList>
    </citation>
    <scope>NUCLEOTIDE SEQUENCE [LARGE SCALE GENOMIC DNA]</scope>
</reference>
<dbReference type="EMBL" id="CAWYQH010000130">
    <property type="protein sequence ID" value="CAK8692419.1"/>
    <property type="molecule type" value="Genomic_DNA"/>
</dbReference>
<name>A0ABP0GNM2_CLALP</name>
<keyword evidence="2" id="KW-1185">Reference proteome</keyword>
<evidence type="ECO:0000313" key="1">
    <source>
        <dbReference type="EMBL" id="CAK8692419.1"/>
    </source>
</evidence>
<proteinExistence type="predicted"/>
<comment type="caution">
    <text evidence="1">The sequence shown here is derived from an EMBL/GenBank/DDBJ whole genome shotgun (WGS) entry which is preliminary data.</text>
</comment>
<gene>
    <name evidence="1" type="ORF">CVLEPA_LOCUS25686</name>
</gene>
<sequence>MSFEAEIIKTLECSSVSDPSNEQEYLYVQADPSNKKLKLTEGSTNSSAEDLVNNDLRKIQYVCLQSTHKEHLRHLATGVFVGRTSNEQLELIDECDAVERALESF</sequence>
<dbReference type="Proteomes" id="UP001642483">
    <property type="component" value="Unassembled WGS sequence"/>
</dbReference>
<evidence type="ECO:0000313" key="2">
    <source>
        <dbReference type="Proteomes" id="UP001642483"/>
    </source>
</evidence>